<evidence type="ECO:0000256" key="4">
    <source>
        <dbReference type="ARBA" id="ARBA00022989"/>
    </source>
</evidence>
<gene>
    <name evidence="7" type="ORF">NC998_05885</name>
</gene>
<keyword evidence="5 6" id="KW-0472">Membrane</keyword>
<dbReference type="InterPro" id="IPR004307">
    <property type="entry name" value="TspO_MBR"/>
</dbReference>
<evidence type="ECO:0000256" key="2">
    <source>
        <dbReference type="ARBA" id="ARBA00007524"/>
    </source>
</evidence>
<keyword evidence="4 6" id="KW-1133">Transmembrane helix</keyword>
<sequence>MIKSWMVIAAVTFLVAIGGSVIRPRDVKWFRRLRRPSWLTFEPAIPVIWAVVFVCGAWSAYNIWERDPGSSKTWFLMGFYLLLEIVTIVYQPLTLWLRNLTIGTFIGGTGAVLGWILAAVVAPVSATAAALLIPYLIWSPIGTYATWELAKLNPESA</sequence>
<feature type="transmembrane region" description="Helical" evidence="6">
    <location>
        <begin position="43"/>
        <end position="61"/>
    </location>
</feature>
<dbReference type="Gene3D" id="1.20.1260.100">
    <property type="entry name" value="TspO/MBR protein"/>
    <property type="match status" value="1"/>
</dbReference>
<dbReference type="InterPro" id="IPR038330">
    <property type="entry name" value="TspO/MBR-related_sf"/>
</dbReference>
<keyword evidence="8" id="KW-1185">Reference proteome</keyword>
<feature type="transmembrane region" description="Helical" evidence="6">
    <location>
        <begin position="73"/>
        <end position="93"/>
    </location>
</feature>
<evidence type="ECO:0000256" key="6">
    <source>
        <dbReference type="SAM" id="Phobius"/>
    </source>
</evidence>
<dbReference type="CDD" id="cd15904">
    <property type="entry name" value="TSPO_MBR"/>
    <property type="match status" value="1"/>
</dbReference>
<evidence type="ECO:0000313" key="8">
    <source>
        <dbReference type="Proteomes" id="UP001464891"/>
    </source>
</evidence>
<dbReference type="Proteomes" id="UP001464891">
    <property type="component" value="Unassembled WGS sequence"/>
</dbReference>
<dbReference type="PANTHER" id="PTHR10057:SF0">
    <property type="entry name" value="TRANSLOCATOR PROTEIN"/>
    <property type="match status" value="1"/>
</dbReference>
<evidence type="ECO:0000256" key="3">
    <source>
        <dbReference type="ARBA" id="ARBA00022692"/>
    </source>
</evidence>
<dbReference type="PIRSF" id="PIRSF005859">
    <property type="entry name" value="PBR"/>
    <property type="match status" value="1"/>
</dbReference>
<keyword evidence="3 6" id="KW-0812">Transmembrane</keyword>
<reference evidence="7 8" key="1">
    <citation type="submission" date="2022-04" db="EMBL/GenBank/DDBJ databases">
        <title>Positive selection, recombination, and allopatry shape intraspecific diversity of widespread and dominant cyanobacteria.</title>
        <authorList>
            <person name="Wei J."/>
            <person name="Shu W."/>
            <person name="Hu C."/>
        </authorList>
    </citation>
    <scope>NUCLEOTIDE SEQUENCE [LARGE SCALE GENOMIC DNA]</scope>
    <source>
        <strain evidence="7 8">GB2-A4</strain>
    </source>
</reference>
<dbReference type="Pfam" id="PF03073">
    <property type="entry name" value="TspO_MBR"/>
    <property type="match status" value="1"/>
</dbReference>
<evidence type="ECO:0000256" key="1">
    <source>
        <dbReference type="ARBA" id="ARBA00004141"/>
    </source>
</evidence>
<evidence type="ECO:0000256" key="5">
    <source>
        <dbReference type="ARBA" id="ARBA00023136"/>
    </source>
</evidence>
<accession>A0ABV0J643</accession>
<feature type="transmembrane region" description="Helical" evidence="6">
    <location>
        <begin position="113"/>
        <end position="138"/>
    </location>
</feature>
<protein>
    <submittedName>
        <fullName evidence="7">TspO/MBR family protein</fullName>
    </submittedName>
</protein>
<evidence type="ECO:0000313" key="7">
    <source>
        <dbReference type="EMBL" id="MEP0816620.1"/>
    </source>
</evidence>
<name>A0ABV0J643_9CYAN</name>
<comment type="subcellular location">
    <subcellularLocation>
        <location evidence="1">Membrane</location>
        <topology evidence="1">Multi-pass membrane protein</topology>
    </subcellularLocation>
</comment>
<comment type="caution">
    <text evidence="7">The sequence shown here is derived from an EMBL/GenBank/DDBJ whole genome shotgun (WGS) entry which is preliminary data.</text>
</comment>
<organism evidence="7 8">
    <name type="scientific">Trichocoleus desertorum GB2-A4</name>
    <dbReference type="NCBI Taxonomy" id="2933944"/>
    <lineage>
        <taxon>Bacteria</taxon>
        <taxon>Bacillati</taxon>
        <taxon>Cyanobacteriota</taxon>
        <taxon>Cyanophyceae</taxon>
        <taxon>Leptolyngbyales</taxon>
        <taxon>Trichocoleusaceae</taxon>
        <taxon>Trichocoleus</taxon>
    </lineage>
</organism>
<dbReference type="RefSeq" id="WP_190434095.1">
    <property type="nucleotide sequence ID" value="NZ_JAMPKM010000002.1"/>
</dbReference>
<dbReference type="EMBL" id="JAMPKM010000002">
    <property type="protein sequence ID" value="MEP0816620.1"/>
    <property type="molecule type" value="Genomic_DNA"/>
</dbReference>
<comment type="similarity">
    <text evidence="2">Belongs to the TspO/BZRP family.</text>
</comment>
<dbReference type="PANTHER" id="PTHR10057">
    <property type="entry name" value="PERIPHERAL-TYPE BENZODIAZEPINE RECEPTOR"/>
    <property type="match status" value="1"/>
</dbReference>
<proteinExistence type="inferred from homology"/>